<dbReference type="EMBL" id="JAMDMX010000091">
    <property type="protein sequence ID" value="MCY9696205.1"/>
    <property type="molecule type" value="Genomic_DNA"/>
</dbReference>
<feature type="transmembrane region" description="Helical" evidence="9">
    <location>
        <begin position="224"/>
        <end position="246"/>
    </location>
</feature>
<feature type="transmembrane region" description="Helical" evidence="9">
    <location>
        <begin position="416"/>
        <end position="437"/>
    </location>
</feature>
<feature type="transmembrane region" description="Helical" evidence="9">
    <location>
        <begin position="384"/>
        <end position="410"/>
    </location>
</feature>
<feature type="transmembrane region" description="Helical" evidence="9">
    <location>
        <begin position="7"/>
        <end position="24"/>
    </location>
</feature>
<keyword evidence="12" id="KW-1185">Reference proteome</keyword>
<dbReference type="InterPro" id="IPR052180">
    <property type="entry name" value="NhaC_Na-H+_Antiporter"/>
</dbReference>
<dbReference type="InterPro" id="IPR018461">
    <property type="entry name" value="Na/H_Antiport_NhaC-like_C"/>
</dbReference>
<evidence type="ECO:0000256" key="5">
    <source>
        <dbReference type="ARBA" id="ARBA00022692"/>
    </source>
</evidence>
<name>A0ABT4GJ52_9BACL</name>
<evidence type="ECO:0000256" key="3">
    <source>
        <dbReference type="ARBA" id="ARBA00022449"/>
    </source>
</evidence>
<evidence type="ECO:0000313" key="12">
    <source>
        <dbReference type="Proteomes" id="UP001527099"/>
    </source>
</evidence>
<gene>
    <name evidence="11" type="ORF">M5X19_25385</name>
</gene>
<feature type="domain" description="Na+/H+ antiporter NhaC-like C-terminal" evidence="10">
    <location>
        <begin position="222"/>
        <end position="430"/>
    </location>
</feature>
<evidence type="ECO:0000256" key="8">
    <source>
        <dbReference type="ARBA" id="ARBA00038435"/>
    </source>
</evidence>
<organism evidence="11 12">
    <name type="scientific">Paenibacillus alginolyticus</name>
    <dbReference type="NCBI Taxonomy" id="59839"/>
    <lineage>
        <taxon>Bacteria</taxon>
        <taxon>Bacillati</taxon>
        <taxon>Bacillota</taxon>
        <taxon>Bacilli</taxon>
        <taxon>Bacillales</taxon>
        <taxon>Paenibacillaceae</taxon>
        <taxon>Paenibacillus</taxon>
    </lineage>
</organism>
<comment type="caution">
    <text evidence="11">The sequence shown here is derived from an EMBL/GenBank/DDBJ whole genome shotgun (WGS) entry which is preliminary data.</text>
</comment>
<evidence type="ECO:0000313" key="11">
    <source>
        <dbReference type="EMBL" id="MCY9696205.1"/>
    </source>
</evidence>
<evidence type="ECO:0000256" key="1">
    <source>
        <dbReference type="ARBA" id="ARBA00004651"/>
    </source>
</evidence>
<evidence type="ECO:0000259" key="10">
    <source>
        <dbReference type="Pfam" id="PF03553"/>
    </source>
</evidence>
<feature type="transmembrane region" description="Helical" evidence="9">
    <location>
        <begin position="67"/>
        <end position="90"/>
    </location>
</feature>
<feature type="transmembrane region" description="Helical" evidence="9">
    <location>
        <begin position="252"/>
        <end position="274"/>
    </location>
</feature>
<feature type="transmembrane region" description="Helical" evidence="9">
    <location>
        <begin position="295"/>
        <end position="314"/>
    </location>
</feature>
<dbReference type="Proteomes" id="UP001527099">
    <property type="component" value="Unassembled WGS sequence"/>
</dbReference>
<evidence type="ECO:0000256" key="2">
    <source>
        <dbReference type="ARBA" id="ARBA00022448"/>
    </source>
</evidence>
<comment type="similarity">
    <text evidence="8">Belongs to the NhaC Na(+)/H(+) (TC 2.A.35) antiporter family.</text>
</comment>
<proteinExistence type="inferred from homology"/>
<comment type="subcellular location">
    <subcellularLocation>
        <location evidence="1">Cell membrane</location>
        <topology evidence="1">Multi-pass membrane protein</topology>
    </subcellularLocation>
</comment>
<evidence type="ECO:0000256" key="7">
    <source>
        <dbReference type="ARBA" id="ARBA00023136"/>
    </source>
</evidence>
<dbReference type="Pfam" id="PF03553">
    <property type="entry name" value="Na_H_antiporter"/>
    <property type="match status" value="1"/>
</dbReference>
<dbReference type="PANTHER" id="PTHR33451:SF3">
    <property type="entry name" value="MALATE-2H(+)_NA(+)-LACTATE ANTIPORTER"/>
    <property type="match status" value="1"/>
</dbReference>
<evidence type="ECO:0000256" key="6">
    <source>
        <dbReference type="ARBA" id="ARBA00022989"/>
    </source>
</evidence>
<dbReference type="PANTHER" id="PTHR33451">
    <property type="entry name" value="MALATE-2H(+)/NA(+)-LACTATE ANTIPORTER"/>
    <property type="match status" value="1"/>
</dbReference>
<protein>
    <submittedName>
        <fullName evidence="11">Sodium:proton antiporter</fullName>
    </submittedName>
</protein>
<evidence type="ECO:0000256" key="9">
    <source>
        <dbReference type="SAM" id="Phobius"/>
    </source>
</evidence>
<keyword evidence="2" id="KW-0813">Transport</keyword>
<keyword evidence="6 9" id="KW-1133">Transmembrane helix</keyword>
<accession>A0ABT4GJ52</accession>
<dbReference type="RefSeq" id="WP_029196073.1">
    <property type="nucleotide sequence ID" value="NZ_JAMDMW010000156.1"/>
</dbReference>
<evidence type="ECO:0000256" key="4">
    <source>
        <dbReference type="ARBA" id="ARBA00022475"/>
    </source>
</evidence>
<keyword evidence="4" id="KW-1003">Cell membrane</keyword>
<sequence>MLTIRQLSAVITITIIGLAAAYFLHIPLVIGFSLGLLTLVALIWRAGTTLQDILKSMWEGVKHTKEVIWILALVGVVIPTWTMSGTIPYMIDLGLSVVDPSFFLTFSFVLSVCISMVLGTSTGTLSSVGIPLIGLGLLLQIPLPMVAGALVSGAFVGDRTSPFSSANRLVASSTGVSMKVLFKALLPTTIGALGVSLGFFLVCDMSGEWHWSDITLHNQQFASGFRYSLWILLPVLALLISILLRFKTRNGFLLSIACAILIGMSLQQITWHEWLHDMWFGYHSSMFNSLQTKGLSNMIELIALIALAGAYSGILEKYRVLETYMQKLLGETSASLLSATVRTALFGLGLGLVSCTQTLPIMMTGRSLKPFWEERFPRSQLARVVADSSLILAAMIPWNMLAIVCGTIVGVPVHAYVGYAPFLWALPVCTLLWSLWWRDRESLSSRRGGGFDG</sequence>
<reference evidence="11 12" key="1">
    <citation type="submission" date="2022-05" db="EMBL/GenBank/DDBJ databases">
        <title>Genome Sequencing of Bee-Associated Microbes.</title>
        <authorList>
            <person name="Dunlap C."/>
        </authorList>
    </citation>
    <scope>NUCLEOTIDE SEQUENCE [LARGE SCALE GENOMIC DNA]</scope>
    <source>
        <strain evidence="11 12">NRRL B-14421</strain>
    </source>
</reference>
<feature type="transmembrane region" description="Helical" evidence="9">
    <location>
        <begin position="102"/>
        <end position="120"/>
    </location>
</feature>
<feature type="transmembrane region" description="Helical" evidence="9">
    <location>
        <begin position="184"/>
        <end position="203"/>
    </location>
</feature>
<keyword evidence="5 9" id="KW-0812">Transmembrane</keyword>
<feature type="transmembrane region" description="Helical" evidence="9">
    <location>
        <begin position="132"/>
        <end position="156"/>
    </location>
</feature>
<keyword evidence="7 9" id="KW-0472">Membrane</keyword>
<keyword evidence="3" id="KW-0050">Antiport</keyword>